<reference evidence="2" key="1">
    <citation type="submission" date="2021-06" db="EMBL/GenBank/DDBJ databases">
        <title>Thalassococcus sp. CAU 1522 isolated from sea sand, Republic of Korea.</title>
        <authorList>
            <person name="Kim W."/>
        </authorList>
    </citation>
    <scope>NUCLEOTIDE SEQUENCE</scope>
    <source>
        <strain evidence="2">CAU 1522</strain>
    </source>
</reference>
<dbReference type="Proteomes" id="UP001166293">
    <property type="component" value="Unassembled WGS sequence"/>
</dbReference>
<dbReference type="RefSeq" id="WP_217779414.1">
    <property type="nucleotide sequence ID" value="NZ_JAHRWL010000002.1"/>
</dbReference>
<sequence>MIRTLFLIPALFALPLHAQDTQRQSMPSAYFALKNQGGAFDFDEADWRAAVAQASERVYWKIDRDPEMMKRVHEVAASVEGDAPFAWLFAVNLRPDQAAQFDILLDNLLENDTSGQFAGAEFVLNGPLCRVIRSADTTEGPIHYIAVVDGTPERSACYGAFIAQVLENPQDYQPVAPKQIAIDADALAVQAAMPAMSLATADFIVPEIWQTERRAQIREGGTTFAPGEMIMLHAVLDHVGRDLAGTPLASYEIRLDIEVRDTNGTVLGRQDDAMRFTGQPVHSVPIRDDYFGTGVVTGFPLQNPGEYELLFRLIDQNRPAEVGTLEIVKRVVVN</sequence>
<comment type="caution">
    <text evidence="2">The sequence shown here is derived from an EMBL/GenBank/DDBJ whole genome shotgun (WGS) entry which is preliminary data.</text>
</comment>
<dbReference type="EMBL" id="JAHRWL010000002">
    <property type="protein sequence ID" value="MBV2361076.1"/>
    <property type="molecule type" value="Genomic_DNA"/>
</dbReference>
<proteinExistence type="predicted"/>
<evidence type="ECO:0000313" key="2">
    <source>
        <dbReference type="EMBL" id="MBV2361076.1"/>
    </source>
</evidence>
<gene>
    <name evidence="2" type="ORF">KUH32_15025</name>
</gene>
<organism evidence="2 3">
    <name type="scientific">Thalassococcus arenae</name>
    <dbReference type="NCBI Taxonomy" id="2851652"/>
    <lineage>
        <taxon>Bacteria</taxon>
        <taxon>Pseudomonadati</taxon>
        <taxon>Pseudomonadota</taxon>
        <taxon>Alphaproteobacteria</taxon>
        <taxon>Rhodobacterales</taxon>
        <taxon>Roseobacteraceae</taxon>
        <taxon>Thalassococcus</taxon>
    </lineage>
</organism>
<feature type="chain" id="PRO_5046583246" evidence="1">
    <location>
        <begin position="19"/>
        <end position="334"/>
    </location>
</feature>
<keyword evidence="3" id="KW-1185">Reference proteome</keyword>
<feature type="signal peptide" evidence="1">
    <location>
        <begin position="1"/>
        <end position="18"/>
    </location>
</feature>
<evidence type="ECO:0000256" key="1">
    <source>
        <dbReference type="SAM" id="SignalP"/>
    </source>
</evidence>
<protein>
    <submittedName>
        <fullName evidence="2">Uncharacterized protein</fullName>
    </submittedName>
</protein>
<evidence type="ECO:0000313" key="3">
    <source>
        <dbReference type="Proteomes" id="UP001166293"/>
    </source>
</evidence>
<keyword evidence="1" id="KW-0732">Signal</keyword>
<accession>A0ABS6NAM8</accession>
<name>A0ABS6NAM8_9RHOB</name>